<feature type="compositionally biased region" description="Polar residues" evidence="1">
    <location>
        <begin position="222"/>
        <end position="231"/>
    </location>
</feature>
<dbReference type="GO" id="GO:0005634">
    <property type="term" value="C:nucleus"/>
    <property type="evidence" value="ECO:0007669"/>
    <property type="project" value="TreeGrafter"/>
</dbReference>
<evidence type="ECO:0000256" key="1">
    <source>
        <dbReference type="SAM" id="MobiDB-lite"/>
    </source>
</evidence>
<dbReference type="CDD" id="cd00167">
    <property type="entry name" value="SANT"/>
    <property type="match status" value="3"/>
</dbReference>
<dbReference type="PANTHER" id="PTHR45614:SF265">
    <property type="entry name" value="MYB-LIKE DOMAIN-CONTAINING PROTEIN-RELATED"/>
    <property type="match status" value="1"/>
</dbReference>
<protein>
    <submittedName>
        <fullName evidence="4">Uncharacterized protein</fullName>
    </submittedName>
</protein>
<sequence length="367" mass="41352">MLSTQKNTARQPRKWTITEDQRLREEVEAQMSGGEVKDWCKIAARIPGRTNKDCRKRWTNSVAGGLKKGQWARSEDILLSRGVQKYGQRWVLVAEIVQSRSADQCAKRWQQSLDPELDRSEWRESEDKVLIQAVQKLGRHWKDIQRQHFPGRSKNCIKNRYTVLVRRYQNQGISLPDGTDALNTLSPNNRLSAYSATDDDSSSYTPSVGMYDELLTSRTQVSTPETHSSWSFDEEPFTSWPPQETFSITSGPSDYTSDHQNVTRAGTWGWPASTIDSPPAIPLETTAAYSSTYSPPTLPAYSTYGAMQTIFGPTSAPLNNAGNRTSFITSPIVQPRSSPTVPNVMPYHDPEAMARFMQYKSQAVSPF</sequence>
<dbReference type="PROSITE" id="PS51294">
    <property type="entry name" value="HTH_MYB"/>
    <property type="match status" value="3"/>
</dbReference>
<dbReference type="PROSITE" id="PS50090">
    <property type="entry name" value="MYB_LIKE"/>
    <property type="match status" value="3"/>
</dbReference>
<dbReference type="SMART" id="SM00717">
    <property type="entry name" value="SANT"/>
    <property type="match status" value="3"/>
</dbReference>
<dbReference type="Proteomes" id="UP000800093">
    <property type="component" value="Unassembled WGS sequence"/>
</dbReference>
<dbReference type="GO" id="GO:0000981">
    <property type="term" value="F:DNA-binding transcription factor activity, RNA polymerase II-specific"/>
    <property type="evidence" value="ECO:0007669"/>
    <property type="project" value="TreeGrafter"/>
</dbReference>
<comment type="caution">
    <text evidence="4">The sequence shown here is derived from an EMBL/GenBank/DDBJ whole genome shotgun (WGS) entry which is preliminary data.</text>
</comment>
<evidence type="ECO:0000259" key="3">
    <source>
        <dbReference type="PROSITE" id="PS51294"/>
    </source>
</evidence>
<feature type="region of interest" description="Disordered" evidence="1">
    <location>
        <begin position="222"/>
        <end position="260"/>
    </location>
</feature>
<name>A0A9P4K9X8_9PLEO</name>
<feature type="domain" description="HTH myb-type" evidence="3">
    <location>
        <begin position="66"/>
        <end position="117"/>
    </location>
</feature>
<accession>A0A9P4K9X8</accession>
<reference evidence="5" key="1">
    <citation type="journal article" date="2020" name="Stud. Mycol.">
        <title>101 Dothideomycetes genomes: A test case for predicting lifestyles and emergence of pathogens.</title>
        <authorList>
            <person name="Haridas S."/>
            <person name="Albert R."/>
            <person name="Binder M."/>
            <person name="Bloem J."/>
            <person name="LaButti K."/>
            <person name="Salamov A."/>
            <person name="Andreopoulos B."/>
            <person name="Baker S."/>
            <person name="Barry K."/>
            <person name="Bills G."/>
            <person name="Bluhm B."/>
            <person name="Cannon C."/>
            <person name="Castanera R."/>
            <person name="Culley D."/>
            <person name="Daum C."/>
            <person name="Ezra D."/>
            <person name="Gonzalez J."/>
            <person name="Henrissat B."/>
            <person name="Kuo A."/>
            <person name="Liang C."/>
            <person name="Lipzen A."/>
            <person name="Lutzoni F."/>
            <person name="Magnuson J."/>
            <person name="Mondo S."/>
            <person name="Nolan M."/>
            <person name="Ohm R."/>
            <person name="Pangilinan J."/>
            <person name="Park H.-J."/>
            <person name="Ramirez L."/>
            <person name="Alfaro M."/>
            <person name="Sun H."/>
            <person name="Tritt A."/>
            <person name="Yoshinaga Y."/>
            <person name="Zwiers L.-H."/>
            <person name="Turgeon B."/>
            <person name="Goodwin S."/>
            <person name="Spatafora J."/>
            <person name="Crous P."/>
            <person name="Grigoriev I."/>
        </authorList>
    </citation>
    <scope>NUCLEOTIDE SEQUENCE [LARGE SCALE GENOMIC DNA]</scope>
    <source>
        <strain evidence="5">CBS 304.66</strain>
    </source>
</reference>
<dbReference type="InterPro" id="IPR009057">
    <property type="entry name" value="Homeodomain-like_sf"/>
</dbReference>
<dbReference type="GO" id="GO:0000978">
    <property type="term" value="F:RNA polymerase II cis-regulatory region sequence-specific DNA binding"/>
    <property type="evidence" value="ECO:0007669"/>
    <property type="project" value="TreeGrafter"/>
</dbReference>
<organism evidence="4 5">
    <name type="scientific">Lojkania enalia</name>
    <dbReference type="NCBI Taxonomy" id="147567"/>
    <lineage>
        <taxon>Eukaryota</taxon>
        <taxon>Fungi</taxon>
        <taxon>Dikarya</taxon>
        <taxon>Ascomycota</taxon>
        <taxon>Pezizomycotina</taxon>
        <taxon>Dothideomycetes</taxon>
        <taxon>Pleosporomycetidae</taxon>
        <taxon>Pleosporales</taxon>
        <taxon>Pleosporales incertae sedis</taxon>
        <taxon>Lojkania</taxon>
    </lineage>
</organism>
<dbReference type="InterPro" id="IPR017930">
    <property type="entry name" value="Myb_dom"/>
</dbReference>
<dbReference type="PANTHER" id="PTHR45614">
    <property type="entry name" value="MYB PROTEIN-RELATED"/>
    <property type="match status" value="1"/>
</dbReference>
<keyword evidence="5" id="KW-1185">Reference proteome</keyword>
<dbReference type="OrthoDB" id="2143914at2759"/>
<feature type="domain" description="Myb-like" evidence="2">
    <location>
        <begin position="7"/>
        <end position="62"/>
    </location>
</feature>
<feature type="domain" description="Myb-like" evidence="2">
    <location>
        <begin position="114"/>
        <end position="165"/>
    </location>
</feature>
<dbReference type="Pfam" id="PF13921">
    <property type="entry name" value="Myb_DNA-bind_6"/>
    <property type="match status" value="1"/>
</dbReference>
<dbReference type="Gene3D" id="1.10.10.60">
    <property type="entry name" value="Homeodomain-like"/>
    <property type="match status" value="3"/>
</dbReference>
<feature type="compositionally biased region" description="Polar residues" evidence="1">
    <location>
        <begin position="240"/>
        <end position="260"/>
    </location>
</feature>
<gene>
    <name evidence="4" type="ORF">CC78DRAFT_324651</name>
</gene>
<dbReference type="AlphaFoldDB" id="A0A9P4K9X8"/>
<feature type="domain" description="Myb-like" evidence="2">
    <location>
        <begin position="63"/>
        <end position="113"/>
    </location>
</feature>
<feature type="domain" description="HTH myb-type" evidence="3">
    <location>
        <begin position="13"/>
        <end position="60"/>
    </location>
</feature>
<evidence type="ECO:0000313" key="5">
    <source>
        <dbReference type="Proteomes" id="UP000800093"/>
    </source>
</evidence>
<evidence type="ECO:0000259" key="2">
    <source>
        <dbReference type="PROSITE" id="PS50090"/>
    </source>
</evidence>
<dbReference type="Pfam" id="PF00249">
    <property type="entry name" value="Myb_DNA-binding"/>
    <property type="match status" value="1"/>
</dbReference>
<proteinExistence type="predicted"/>
<dbReference type="InterPro" id="IPR001005">
    <property type="entry name" value="SANT/Myb"/>
</dbReference>
<dbReference type="InterPro" id="IPR050560">
    <property type="entry name" value="MYB_TF"/>
</dbReference>
<dbReference type="EMBL" id="ML986644">
    <property type="protein sequence ID" value="KAF2262159.1"/>
    <property type="molecule type" value="Genomic_DNA"/>
</dbReference>
<evidence type="ECO:0000313" key="4">
    <source>
        <dbReference type="EMBL" id="KAF2262159.1"/>
    </source>
</evidence>
<feature type="domain" description="HTH myb-type" evidence="3">
    <location>
        <begin position="119"/>
        <end position="169"/>
    </location>
</feature>
<dbReference type="SUPFAM" id="SSF46689">
    <property type="entry name" value="Homeodomain-like"/>
    <property type="match status" value="2"/>
</dbReference>